<reference evidence="2 3" key="1">
    <citation type="submission" date="2018-07" db="EMBL/GenBank/DDBJ databases">
        <title>GABA Modulating Bacteria of the Human Gut Microbiota.</title>
        <authorList>
            <person name="Strandwitz P."/>
            <person name="Kim K.H."/>
            <person name="Terekhova D."/>
            <person name="Liu J.K."/>
            <person name="Sharma A."/>
            <person name="Levering J."/>
            <person name="Mcdonald D."/>
            <person name="Dietrich D."/>
            <person name="Ramadhar T.R."/>
            <person name="Lekbua A."/>
            <person name="Mroue N."/>
            <person name="Liston C."/>
            <person name="Stewart E.J."/>
            <person name="Dubin M.J."/>
            <person name="Zengler K."/>
            <person name="Knight R."/>
            <person name="Gilbert J.A."/>
            <person name="Clardy J."/>
            <person name="Lewis K."/>
        </authorList>
    </citation>
    <scope>NUCLEOTIDE SEQUENCE [LARGE SCALE GENOMIC DNA]</scope>
    <source>
        <strain evidence="2 3">KLE1738</strain>
    </source>
</reference>
<proteinExistence type="predicted"/>
<dbReference type="Pfam" id="PF12651">
    <property type="entry name" value="RHH_3"/>
    <property type="match status" value="1"/>
</dbReference>
<accession>A0A3E2B129</accession>
<evidence type="ECO:0000313" key="2">
    <source>
        <dbReference type="EMBL" id="RFT05704.1"/>
    </source>
</evidence>
<protein>
    <submittedName>
        <fullName evidence="2">Ribbon-helix-helix domain-containing protein</fullName>
    </submittedName>
</protein>
<comment type="caution">
    <text evidence="2">The sequence shown here is derived from an EMBL/GenBank/DDBJ whole genome shotgun (WGS) entry which is preliminary data.</text>
</comment>
<name>A0A3E2B129_9FIRM</name>
<dbReference type="GeneID" id="97996315"/>
<dbReference type="EMBL" id="QQRQ01000034">
    <property type="protein sequence ID" value="RFT05704.1"/>
    <property type="molecule type" value="Genomic_DNA"/>
</dbReference>
<evidence type="ECO:0000313" key="3">
    <source>
        <dbReference type="Proteomes" id="UP000260649"/>
    </source>
</evidence>
<sequence>MSGYRNRTQWTTATDNELLEKFRQLSTQTRIPASRLLDEAIEDLLVKYAVMTKEEKKNP</sequence>
<dbReference type="AlphaFoldDB" id="A0A3E2B129"/>
<organism evidence="2 3">
    <name type="scientific">Evtepia gabavorous</name>
    <dbReference type="NCBI Taxonomy" id="2211183"/>
    <lineage>
        <taxon>Bacteria</taxon>
        <taxon>Bacillati</taxon>
        <taxon>Bacillota</taxon>
        <taxon>Clostridia</taxon>
        <taxon>Eubacteriales</taxon>
        <taxon>Evtepia</taxon>
    </lineage>
</organism>
<evidence type="ECO:0000259" key="1">
    <source>
        <dbReference type="Pfam" id="PF12651"/>
    </source>
</evidence>
<dbReference type="Proteomes" id="UP000260649">
    <property type="component" value="Unassembled WGS sequence"/>
</dbReference>
<keyword evidence="3" id="KW-1185">Reference proteome</keyword>
<dbReference type="RefSeq" id="WP_021920792.1">
    <property type="nucleotide sequence ID" value="NZ_CAKXKJ010000001.1"/>
</dbReference>
<dbReference type="OrthoDB" id="1931783at2"/>
<feature type="domain" description="Predicted DNA-binding protein ribbon-helix-helix" evidence="1">
    <location>
        <begin position="6"/>
        <end position="48"/>
    </location>
</feature>
<dbReference type="InterPro" id="IPR038733">
    <property type="entry name" value="Predicted_DNA_bind_prot_RHH"/>
</dbReference>
<gene>
    <name evidence="2" type="ORF">DV520_11275</name>
</gene>